<dbReference type="PANTHER" id="PTHR10334">
    <property type="entry name" value="CYSTEINE-RICH SECRETORY PROTEIN-RELATED"/>
    <property type="match status" value="1"/>
</dbReference>
<dbReference type="PRINTS" id="PR00837">
    <property type="entry name" value="V5TPXLIKE"/>
</dbReference>
<accession>A0A9P4IGL5</accession>
<organism evidence="3 4">
    <name type="scientific">Rhizodiscina lignyota</name>
    <dbReference type="NCBI Taxonomy" id="1504668"/>
    <lineage>
        <taxon>Eukaryota</taxon>
        <taxon>Fungi</taxon>
        <taxon>Dikarya</taxon>
        <taxon>Ascomycota</taxon>
        <taxon>Pezizomycotina</taxon>
        <taxon>Dothideomycetes</taxon>
        <taxon>Pleosporomycetidae</taxon>
        <taxon>Aulographales</taxon>
        <taxon>Rhizodiscinaceae</taxon>
        <taxon>Rhizodiscina</taxon>
    </lineage>
</organism>
<evidence type="ECO:0000256" key="1">
    <source>
        <dbReference type="SAM" id="SignalP"/>
    </source>
</evidence>
<keyword evidence="1" id="KW-0732">Signal</keyword>
<dbReference type="EMBL" id="ML978123">
    <property type="protein sequence ID" value="KAF2101210.1"/>
    <property type="molecule type" value="Genomic_DNA"/>
</dbReference>
<reference evidence="3" key="1">
    <citation type="journal article" date="2020" name="Stud. Mycol.">
        <title>101 Dothideomycetes genomes: a test case for predicting lifestyles and emergence of pathogens.</title>
        <authorList>
            <person name="Haridas S."/>
            <person name="Albert R."/>
            <person name="Binder M."/>
            <person name="Bloem J."/>
            <person name="Labutti K."/>
            <person name="Salamov A."/>
            <person name="Andreopoulos B."/>
            <person name="Baker S."/>
            <person name="Barry K."/>
            <person name="Bills G."/>
            <person name="Bluhm B."/>
            <person name="Cannon C."/>
            <person name="Castanera R."/>
            <person name="Culley D."/>
            <person name="Daum C."/>
            <person name="Ezra D."/>
            <person name="Gonzalez J."/>
            <person name="Henrissat B."/>
            <person name="Kuo A."/>
            <person name="Liang C."/>
            <person name="Lipzen A."/>
            <person name="Lutzoni F."/>
            <person name="Magnuson J."/>
            <person name="Mondo S."/>
            <person name="Nolan M."/>
            <person name="Ohm R."/>
            <person name="Pangilinan J."/>
            <person name="Park H.-J."/>
            <person name="Ramirez L."/>
            <person name="Alfaro M."/>
            <person name="Sun H."/>
            <person name="Tritt A."/>
            <person name="Yoshinaga Y."/>
            <person name="Zwiers L.-H."/>
            <person name="Turgeon B."/>
            <person name="Goodwin S."/>
            <person name="Spatafora J."/>
            <person name="Crous P."/>
            <person name="Grigoriev I."/>
        </authorList>
    </citation>
    <scope>NUCLEOTIDE SEQUENCE</scope>
    <source>
        <strain evidence="3">CBS 133067</strain>
    </source>
</reference>
<dbReference type="PRINTS" id="PR00838">
    <property type="entry name" value="V5ALLERGEN"/>
</dbReference>
<dbReference type="InterPro" id="IPR002413">
    <property type="entry name" value="V5_allergen-like"/>
</dbReference>
<dbReference type="Proteomes" id="UP000799772">
    <property type="component" value="Unassembled WGS sequence"/>
</dbReference>
<feature type="signal peptide" evidence="1">
    <location>
        <begin position="1"/>
        <end position="16"/>
    </location>
</feature>
<dbReference type="InterPro" id="IPR014044">
    <property type="entry name" value="CAP_dom"/>
</dbReference>
<dbReference type="OrthoDB" id="337038at2759"/>
<dbReference type="Pfam" id="PF00188">
    <property type="entry name" value="CAP"/>
    <property type="match status" value="1"/>
</dbReference>
<protein>
    <submittedName>
        <fullName evidence="3">PR-1-like protein</fullName>
    </submittedName>
</protein>
<evidence type="ECO:0000313" key="4">
    <source>
        <dbReference type="Proteomes" id="UP000799772"/>
    </source>
</evidence>
<dbReference type="Gene3D" id="3.40.33.10">
    <property type="entry name" value="CAP"/>
    <property type="match status" value="1"/>
</dbReference>
<evidence type="ECO:0000259" key="2">
    <source>
        <dbReference type="SMART" id="SM00198"/>
    </source>
</evidence>
<gene>
    <name evidence="3" type="ORF">NA57DRAFT_33885</name>
</gene>
<sequence>MALLFSTLVVAVPTETRPEMAKRTTGPSCADSSDIKDVITNVHNAHRVYHQAGDVTWNDTLASFAQNWVNKCVFQHSGGPYGENLYAVMPGPTNDWPSATKDGLDAWVYEVKDYSYDSPGFSETTGHYTQYVWKASHQVGCAWNTVDCSGQAIFLCEYWPVGNVEGEYQDNVLPPK</sequence>
<dbReference type="InterPro" id="IPR001283">
    <property type="entry name" value="CRISP-related"/>
</dbReference>
<dbReference type="SUPFAM" id="SSF55797">
    <property type="entry name" value="PR-1-like"/>
    <property type="match status" value="1"/>
</dbReference>
<feature type="chain" id="PRO_5040233008" evidence="1">
    <location>
        <begin position="17"/>
        <end position="176"/>
    </location>
</feature>
<feature type="domain" description="SCP" evidence="2">
    <location>
        <begin position="34"/>
        <end position="166"/>
    </location>
</feature>
<comment type="caution">
    <text evidence="3">The sequence shown here is derived from an EMBL/GenBank/DDBJ whole genome shotgun (WGS) entry which is preliminary data.</text>
</comment>
<dbReference type="InterPro" id="IPR035940">
    <property type="entry name" value="CAP_sf"/>
</dbReference>
<keyword evidence="4" id="KW-1185">Reference proteome</keyword>
<dbReference type="AlphaFoldDB" id="A0A9P4IGL5"/>
<dbReference type="SMART" id="SM00198">
    <property type="entry name" value="SCP"/>
    <property type="match status" value="1"/>
</dbReference>
<name>A0A9P4IGL5_9PEZI</name>
<proteinExistence type="predicted"/>
<evidence type="ECO:0000313" key="3">
    <source>
        <dbReference type="EMBL" id="KAF2101210.1"/>
    </source>
</evidence>